<feature type="region of interest" description="Disordered" evidence="1">
    <location>
        <begin position="121"/>
        <end position="146"/>
    </location>
</feature>
<feature type="region of interest" description="Disordered" evidence="1">
    <location>
        <begin position="159"/>
        <end position="226"/>
    </location>
</feature>
<organism evidence="2 3">
    <name type="scientific">Parelaphostrongylus tenuis</name>
    <name type="common">Meningeal worm</name>
    <dbReference type="NCBI Taxonomy" id="148309"/>
    <lineage>
        <taxon>Eukaryota</taxon>
        <taxon>Metazoa</taxon>
        <taxon>Ecdysozoa</taxon>
        <taxon>Nematoda</taxon>
        <taxon>Chromadorea</taxon>
        <taxon>Rhabditida</taxon>
        <taxon>Rhabditina</taxon>
        <taxon>Rhabditomorpha</taxon>
        <taxon>Strongyloidea</taxon>
        <taxon>Metastrongylidae</taxon>
        <taxon>Parelaphostrongylus</taxon>
    </lineage>
</organism>
<keyword evidence="3" id="KW-1185">Reference proteome</keyword>
<feature type="compositionally biased region" description="Polar residues" evidence="1">
    <location>
        <begin position="171"/>
        <end position="190"/>
    </location>
</feature>
<name>A0AAD5QPJ8_PARTN</name>
<dbReference type="EMBL" id="JAHQIW010002984">
    <property type="protein sequence ID" value="KAJ1356979.1"/>
    <property type="molecule type" value="Genomic_DNA"/>
</dbReference>
<dbReference type="AlphaFoldDB" id="A0AAD5QPJ8"/>
<evidence type="ECO:0000313" key="2">
    <source>
        <dbReference type="EMBL" id="KAJ1356979.1"/>
    </source>
</evidence>
<feature type="compositionally biased region" description="Polar residues" evidence="1">
    <location>
        <begin position="134"/>
        <end position="144"/>
    </location>
</feature>
<reference evidence="2" key="1">
    <citation type="submission" date="2021-06" db="EMBL/GenBank/DDBJ databases">
        <title>Parelaphostrongylus tenuis whole genome reference sequence.</title>
        <authorList>
            <person name="Garwood T.J."/>
            <person name="Larsen P.A."/>
            <person name="Fountain-Jones N.M."/>
            <person name="Garbe J.R."/>
            <person name="Macchietto M.G."/>
            <person name="Kania S.A."/>
            <person name="Gerhold R.W."/>
            <person name="Richards J.E."/>
            <person name="Wolf T.M."/>
        </authorList>
    </citation>
    <scope>NUCLEOTIDE SEQUENCE</scope>
    <source>
        <strain evidence="2">MNPRO001-30</strain>
        <tissue evidence="2">Meninges</tissue>
    </source>
</reference>
<evidence type="ECO:0000313" key="3">
    <source>
        <dbReference type="Proteomes" id="UP001196413"/>
    </source>
</evidence>
<dbReference type="Proteomes" id="UP001196413">
    <property type="component" value="Unassembled WGS sequence"/>
</dbReference>
<proteinExistence type="predicted"/>
<protein>
    <submittedName>
        <fullName evidence="2">Uncharacterized protein</fullName>
    </submittedName>
</protein>
<comment type="caution">
    <text evidence="2">The sequence shown here is derived from an EMBL/GenBank/DDBJ whole genome shotgun (WGS) entry which is preliminary data.</text>
</comment>
<sequence>MGMMNSLTSQKNNDTSSMMQNLAGSLLGDSNPYIDDGSNILQDTLGTVVDSVKQNVLGTVVGNLPPSNTEGDSKLIQNAMGTVMNNTLGSAINGGISSPTSSWSKTKGTLSTFTQTTTIIKQSTSQSNKEDSLDSPNSNQSQPDSIPVSFANEIAIATSQEASKNAPLNRAGTNGTEAHSGERSQPSRTNELPRFDVIALLEGESASTERPEGTHVACADNTTASG</sequence>
<accession>A0AAD5QPJ8</accession>
<gene>
    <name evidence="2" type="ORF">KIN20_014992</name>
</gene>
<evidence type="ECO:0000256" key="1">
    <source>
        <dbReference type="SAM" id="MobiDB-lite"/>
    </source>
</evidence>